<evidence type="ECO:0000256" key="1">
    <source>
        <dbReference type="SAM" id="Phobius"/>
    </source>
</evidence>
<keyword evidence="3" id="KW-1185">Reference proteome</keyword>
<dbReference type="EMBL" id="FJUY01000018">
    <property type="protein sequence ID" value="CZT23870.1"/>
    <property type="molecule type" value="Genomic_DNA"/>
</dbReference>
<dbReference type="GeneID" id="35604653"/>
<dbReference type="OrthoDB" id="5405107at2759"/>
<evidence type="ECO:0000313" key="2">
    <source>
        <dbReference type="EMBL" id="CZT23870.1"/>
    </source>
</evidence>
<organism evidence="2 3">
    <name type="scientific">Ramularia collo-cygni</name>
    <dbReference type="NCBI Taxonomy" id="112498"/>
    <lineage>
        <taxon>Eukaryota</taxon>
        <taxon>Fungi</taxon>
        <taxon>Dikarya</taxon>
        <taxon>Ascomycota</taxon>
        <taxon>Pezizomycotina</taxon>
        <taxon>Dothideomycetes</taxon>
        <taxon>Dothideomycetidae</taxon>
        <taxon>Mycosphaerellales</taxon>
        <taxon>Mycosphaerellaceae</taxon>
        <taxon>Ramularia</taxon>
    </lineage>
</organism>
<reference evidence="2 3" key="1">
    <citation type="submission" date="2016-03" db="EMBL/GenBank/DDBJ databases">
        <authorList>
            <person name="Ploux O."/>
        </authorList>
    </citation>
    <scope>NUCLEOTIDE SEQUENCE [LARGE SCALE GENOMIC DNA]</scope>
    <source>
        <strain evidence="2 3">URUG2</strain>
    </source>
</reference>
<protein>
    <submittedName>
        <fullName evidence="2">Uncharacterized protein</fullName>
    </submittedName>
</protein>
<keyword evidence="1" id="KW-1133">Transmembrane helix</keyword>
<dbReference type="Proteomes" id="UP000225277">
    <property type="component" value="Unassembled WGS sequence"/>
</dbReference>
<accession>A0A2D3VAA4</accession>
<evidence type="ECO:0000313" key="3">
    <source>
        <dbReference type="Proteomes" id="UP000225277"/>
    </source>
</evidence>
<gene>
    <name evidence="2" type="ORF">RCC_09585</name>
</gene>
<feature type="transmembrane region" description="Helical" evidence="1">
    <location>
        <begin position="14"/>
        <end position="34"/>
    </location>
</feature>
<keyword evidence="1" id="KW-0812">Transmembrane</keyword>
<proteinExistence type="predicted"/>
<feature type="transmembrane region" description="Helical" evidence="1">
    <location>
        <begin position="63"/>
        <end position="83"/>
    </location>
</feature>
<dbReference type="AlphaFoldDB" id="A0A2D3VAA4"/>
<dbReference type="RefSeq" id="XP_023630594.1">
    <property type="nucleotide sequence ID" value="XM_023774826.1"/>
</dbReference>
<name>A0A2D3VAA4_9PEZI</name>
<feature type="transmembrane region" description="Helical" evidence="1">
    <location>
        <begin position="89"/>
        <end position="109"/>
    </location>
</feature>
<keyword evidence="1" id="KW-0472">Membrane</keyword>
<sequence>MDAAREFLLRGQHVAQLALSLYGGLLSFVAITRLQKYEETSKKLAEWSKEAAKQLHKTQTTQASGAMAILASILASGTLAFFSNFLPKWLHIGLSPAMLLLVLFARGHIKNYWAPSDGKTVGLRIPLPKMGEYNEAQKQTENLLKVLEWLEYSWVATAFTNGMLVSS</sequence>